<proteinExistence type="predicted"/>
<accession>A0A2S9GYR0</accession>
<reference evidence="1 2" key="1">
    <citation type="submission" date="2018-02" db="EMBL/GenBank/DDBJ databases">
        <title>Solimicrobium silvestre gen. nov., sp. nov., isolated from alpine forest soil.</title>
        <authorList>
            <person name="Margesin R."/>
            <person name="Albuquerque L."/>
            <person name="Zhang D.-C."/>
            <person name="Froufe H.J.C."/>
            <person name="Severino R."/>
            <person name="Roxo I."/>
            <person name="Egas C."/>
            <person name="Da Costa M.S."/>
        </authorList>
    </citation>
    <scope>NUCLEOTIDE SEQUENCE [LARGE SCALE GENOMIC DNA]</scope>
    <source>
        <strain evidence="1 2">S20-91</strain>
    </source>
</reference>
<dbReference type="EMBL" id="PUGF01000011">
    <property type="protein sequence ID" value="PRC92796.1"/>
    <property type="molecule type" value="Genomic_DNA"/>
</dbReference>
<name>A0A2S9GYR0_9BURK</name>
<evidence type="ECO:0000313" key="2">
    <source>
        <dbReference type="Proteomes" id="UP000237839"/>
    </source>
</evidence>
<dbReference type="RefSeq" id="WP_105532283.1">
    <property type="nucleotide sequence ID" value="NZ_PUGF01000011.1"/>
</dbReference>
<dbReference type="AlphaFoldDB" id="A0A2S9GYR0"/>
<sequence length="393" mass="44986">MNANAFYRPIISAPDRLIRAPLLEWKRTCSGSLANIIRKNDMDVEKIAVDLNCLALLETYQGHYDFSLRLCTAQIRFWKKFANQPGHSQDLSKVIQPWINIIRLERWQNKWENASALYRELKQENHTVPGTLNQRYDIECNLKQLCELDQKFDYVNLLNVVYWREYANLLLQSNALDELQQFLGAGFAANINGSLKVSLLEILLSYLTKIGSYENALSILKKIKAGQSGEFWLHFKILEMFLSERTNQANASLLIMQTYQAAISEKYIQRNSYGLNLLHSISHVFKELDIVDLEIDLLNKTAKIAEELGDEVTLFEVMSRLADLHEIPQKIVFDKFAHSSYALIRGRLGLPLSSTAELEESRQLVLAVEAFAQLDYVSCLDLLQAESGAELFG</sequence>
<gene>
    <name evidence="1" type="ORF">S2091_2526</name>
</gene>
<organism evidence="1 2">
    <name type="scientific">Solimicrobium silvestre</name>
    <dbReference type="NCBI Taxonomy" id="2099400"/>
    <lineage>
        <taxon>Bacteria</taxon>
        <taxon>Pseudomonadati</taxon>
        <taxon>Pseudomonadota</taxon>
        <taxon>Betaproteobacteria</taxon>
        <taxon>Burkholderiales</taxon>
        <taxon>Oxalobacteraceae</taxon>
        <taxon>Solimicrobium</taxon>
    </lineage>
</organism>
<dbReference type="OrthoDB" id="9830369at2"/>
<keyword evidence="2" id="KW-1185">Reference proteome</keyword>
<protein>
    <submittedName>
        <fullName evidence="1">Uncharacterized protein</fullName>
    </submittedName>
</protein>
<dbReference type="Proteomes" id="UP000237839">
    <property type="component" value="Unassembled WGS sequence"/>
</dbReference>
<evidence type="ECO:0000313" key="1">
    <source>
        <dbReference type="EMBL" id="PRC92796.1"/>
    </source>
</evidence>
<comment type="caution">
    <text evidence="1">The sequence shown here is derived from an EMBL/GenBank/DDBJ whole genome shotgun (WGS) entry which is preliminary data.</text>
</comment>